<reference evidence="1 2" key="1">
    <citation type="journal article" date="2015" name="ISME J.">
        <title>Draft Genome Sequence of Streptomyces incarnatus NRRL8089, which Produces the Nucleoside Antibiotic Sinefungin.</title>
        <authorList>
            <person name="Oshima K."/>
            <person name="Hattori M."/>
            <person name="Shimizu H."/>
            <person name="Fukuda K."/>
            <person name="Nemoto M."/>
            <person name="Inagaki K."/>
            <person name="Tamura T."/>
        </authorList>
    </citation>
    <scope>NUCLEOTIDE SEQUENCE [LARGE SCALE GENOMIC DNA]</scope>
    <source>
        <strain evidence="1 2">NRRL 8089</strain>
    </source>
</reference>
<sequence length="463" mass="50017">MARERNVKLADAIAETGWSQQKVAAAFVRVAAEVGAKELLGTSRSHIAMWVAGTQPSGRAPLILCETLSRRLQRPITPAEIGFSVPGAGAVAAASEWNVDTLTALVDLGRSDVDLERRRLLAGAAYSVGGLVLPGQQWWDEAPQRAKSRPAATSRRVGAAEVSAVREMTEFFSRRDQRHGGMDGRTALYQYLVDDVARYVGGVFTSDDTRRALLAAASEAVYVAGWMSFDASHHEAARRYFTLALKLAAEADDAPLAGHILRAMAHQATDLGHPRAAVDLATASVERKRYTLATPRERALLGVVQARSLAANGQKRAAIAALLRAEDDLAAADVGDEDPSRVWFFQRASLAHETARTLWTLGDLDGALQEFNNSVLTRKADTFSRTHAVTLGYMGTVQARKGNVEAACHTWAQALDAMEGVQSGRAREAAVNMRRVLSPFRNRGISVAAEIDERAKAVLERVA</sequence>
<dbReference type="RefSeq" id="WP_208898221.1">
    <property type="nucleotide sequence ID" value="NZ_CP011497.1"/>
</dbReference>
<dbReference type="Gene3D" id="1.25.40.10">
    <property type="entry name" value="Tetratricopeptide repeat domain"/>
    <property type="match status" value="1"/>
</dbReference>
<dbReference type="InterPro" id="IPR011990">
    <property type="entry name" value="TPR-like_helical_dom_sf"/>
</dbReference>
<evidence type="ECO:0000313" key="1">
    <source>
        <dbReference type="EMBL" id="AKJ10113.1"/>
    </source>
</evidence>
<evidence type="ECO:0000313" key="2">
    <source>
        <dbReference type="Proteomes" id="UP000035366"/>
    </source>
</evidence>
<dbReference type="SUPFAM" id="SSF48452">
    <property type="entry name" value="TPR-like"/>
    <property type="match status" value="1"/>
</dbReference>
<protein>
    <submittedName>
        <fullName evidence="1">Tat pathway signal protein</fullName>
    </submittedName>
</protein>
<keyword evidence="2" id="KW-1185">Reference proteome</keyword>
<dbReference type="Proteomes" id="UP000035366">
    <property type="component" value="Chromosome"/>
</dbReference>
<accession>A0ABM5TGJ3</accession>
<name>A0ABM5TGJ3_9ACTN</name>
<organism evidence="1 2">
    <name type="scientific">Streptomyces incarnatus</name>
    <dbReference type="NCBI Taxonomy" id="665007"/>
    <lineage>
        <taxon>Bacteria</taxon>
        <taxon>Bacillati</taxon>
        <taxon>Actinomycetota</taxon>
        <taxon>Actinomycetes</taxon>
        <taxon>Kitasatosporales</taxon>
        <taxon>Streptomycetaceae</taxon>
        <taxon>Streptomyces</taxon>
    </lineage>
</organism>
<proteinExistence type="predicted"/>
<gene>
    <name evidence="1" type="ORF">ABB07_08775</name>
</gene>
<dbReference type="EMBL" id="CP011497">
    <property type="protein sequence ID" value="AKJ10113.1"/>
    <property type="molecule type" value="Genomic_DNA"/>
</dbReference>